<dbReference type="InterPro" id="IPR008978">
    <property type="entry name" value="HSP20-like_chaperone"/>
</dbReference>
<dbReference type="EMBL" id="UOEQ01000057">
    <property type="protein sequence ID" value="VAW14914.1"/>
    <property type="molecule type" value="Genomic_DNA"/>
</dbReference>
<reference evidence="3" key="1">
    <citation type="submission" date="2018-06" db="EMBL/GenBank/DDBJ databases">
        <authorList>
            <person name="Zhirakovskaya E."/>
        </authorList>
    </citation>
    <scope>NUCLEOTIDE SEQUENCE</scope>
</reference>
<dbReference type="SUPFAM" id="SSF49764">
    <property type="entry name" value="HSP20-like chaperones"/>
    <property type="match status" value="1"/>
</dbReference>
<dbReference type="AlphaFoldDB" id="A0A3B0U2A1"/>
<evidence type="ECO:0000313" key="3">
    <source>
        <dbReference type="EMBL" id="VAW14914.1"/>
    </source>
</evidence>
<gene>
    <name evidence="3" type="ORF">MNBD_ALPHA11-2427</name>
</gene>
<dbReference type="InterPro" id="IPR002068">
    <property type="entry name" value="A-crystallin/Hsp20_dom"/>
</dbReference>
<name>A0A3B0U2A1_9ZZZZ</name>
<dbReference type="PANTHER" id="PTHR47062">
    <property type="match status" value="1"/>
</dbReference>
<protein>
    <submittedName>
        <fullName evidence="3">Small heat shock protein</fullName>
    </submittedName>
</protein>
<dbReference type="Pfam" id="PF00011">
    <property type="entry name" value="HSP20"/>
    <property type="match status" value="1"/>
</dbReference>
<organism evidence="3">
    <name type="scientific">hydrothermal vent metagenome</name>
    <dbReference type="NCBI Taxonomy" id="652676"/>
    <lineage>
        <taxon>unclassified sequences</taxon>
        <taxon>metagenomes</taxon>
        <taxon>ecological metagenomes</taxon>
    </lineage>
</organism>
<feature type="domain" description="SHSP" evidence="2">
    <location>
        <begin position="26"/>
        <end position="139"/>
    </location>
</feature>
<sequence>MPRLSLFSAPFMLGFDSFEERIDRLSKNADGYPPYNIERLADRDNVEIYQITIAVAGFSRDELKIISEDTQLHVSGDHRQEKSRVFLHRGIATRQFKRSFLLADGMVVKGAVLHEGMLSIDVERQVPEKISRTIEISLGNGV</sequence>
<proteinExistence type="predicted"/>
<dbReference type="CDD" id="cd06470">
    <property type="entry name" value="ACD_IbpA-B_like"/>
    <property type="match status" value="1"/>
</dbReference>
<dbReference type="InterPro" id="IPR037913">
    <property type="entry name" value="ACD_IbpA/B"/>
</dbReference>
<dbReference type="Gene3D" id="2.60.40.790">
    <property type="match status" value="1"/>
</dbReference>
<evidence type="ECO:0000259" key="2">
    <source>
        <dbReference type="PROSITE" id="PS01031"/>
    </source>
</evidence>
<dbReference type="PANTHER" id="PTHR47062:SF1">
    <property type="entry name" value="SMALL HEAT SHOCK PROTEIN IBPA"/>
    <property type="match status" value="1"/>
</dbReference>
<dbReference type="PROSITE" id="PS01031">
    <property type="entry name" value="SHSP"/>
    <property type="match status" value="1"/>
</dbReference>
<accession>A0A3B0U2A1</accession>
<keyword evidence="1 3" id="KW-0346">Stress response</keyword>
<evidence type="ECO:0000256" key="1">
    <source>
        <dbReference type="ARBA" id="ARBA00023016"/>
    </source>
</evidence>